<accession>C3YRT4</accession>
<sequence length="181" mass="20210">MPDTASAKVFPGNVDSTSLVKNLLDNPVDARYVRFVVQSWHDHIAMRVEILGCNTTLLELVPPEITILGEFFPVSSNIELSQVESAYVNKAKLGTPHAAFAVCKLSVQHLVGKTRVGHAGHVFPGNFDATYPVTNLLYNPVDARYVRFVVQSWRRHIAMRVEILGCNTSEFQHRPDVGKHF</sequence>
<protein>
    <recommendedName>
        <fullName evidence="1">F5/8 type C domain-containing protein</fullName>
    </recommendedName>
</protein>
<feature type="domain" description="F5/8 type C" evidence="1">
    <location>
        <begin position="122"/>
        <end position="166"/>
    </location>
</feature>
<gene>
    <name evidence="2" type="ORF">BRAFLDRAFT_75882</name>
</gene>
<dbReference type="Gene3D" id="2.60.120.260">
    <property type="entry name" value="Galactose-binding domain-like"/>
    <property type="match status" value="2"/>
</dbReference>
<feature type="domain" description="F5/8 type C" evidence="1">
    <location>
        <begin position="1"/>
        <end position="53"/>
    </location>
</feature>
<dbReference type="InParanoid" id="C3YRT4"/>
<name>C3YRT4_BRAFL</name>
<dbReference type="AlphaFoldDB" id="C3YRT4"/>
<reference evidence="2" key="1">
    <citation type="journal article" date="2008" name="Nature">
        <title>The amphioxus genome and the evolution of the chordate karyotype.</title>
        <authorList>
            <consortium name="US DOE Joint Genome Institute (JGI-PGF)"/>
            <person name="Putnam N.H."/>
            <person name="Butts T."/>
            <person name="Ferrier D.E.K."/>
            <person name="Furlong R.F."/>
            <person name="Hellsten U."/>
            <person name="Kawashima T."/>
            <person name="Robinson-Rechavi M."/>
            <person name="Shoguchi E."/>
            <person name="Terry A."/>
            <person name="Yu J.-K."/>
            <person name="Benito-Gutierrez E.L."/>
            <person name="Dubchak I."/>
            <person name="Garcia-Fernandez J."/>
            <person name="Gibson-Brown J.J."/>
            <person name="Grigoriev I.V."/>
            <person name="Horton A.C."/>
            <person name="de Jong P.J."/>
            <person name="Jurka J."/>
            <person name="Kapitonov V.V."/>
            <person name="Kohara Y."/>
            <person name="Kuroki Y."/>
            <person name="Lindquist E."/>
            <person name="Lucas S."/>
            <person name="Osoegawa K."/>
            <person name="Pennacchio L.A."/>
            <person name="Salamov A.A."/>
            <person name="Satou Y."/>
            <person name="Sauka-Spengler T."/>
            <person name="Schmutz J."/>
            <person name="Shin-I T."/>
            <person name="Toyoda A."/>
            <person name="Bronner-Fraser M."/>
            <person name="Fujiyama A."/>
            <person name="Holland L.Z."/>
            <person name="Holland P.W.H."/>
            <person name="Satoh N."/>
            <person name="Rokhsar D.S."/>
        </authorList>
    </citation>
    <scope>NUCLEOTIDE SEQUENCE [LARGE SCALE GENOMIC DNA]</scope>
    <source>
        <strain evidence="2">S238N-H82</strain>
        <tissue evidence="2">Testes</tissue>
    </source>
</reference>
<dbReference type="EMBL" id="GG666548">
    <property type="protein sequence ID" value="EEN56839.1"/>
    <property type="molecule type" value="Genomic_DNA"/>
</dbReference>
<dbReference type="Pfam" id="PF00754">
    <property type="entry name" value="F5_F8_type_C"/>
    <property type="match status" value="2"/>
</dbReference>
<organism>
    <name type="scientific">Branchiostoma floridae</name>
    <name type="common">Florida lancelet</name>
    <name type="synonym">Amphioxus</name>
    <dbReference type="NCBI Taxonomy" id="7739"/>
    <lineage>
        <taxon>Eukaryota</taxon>
        <taxon>Metazoa</taxon>
        <taxon>Chordata</taxon>
        <taxon>Cephalochordata</taxon>
        <taxon>Leptocardii</taxon>
        <taxon>Amphioxiformes</taxon>
        <taxon>Branchiostomatidae</taxon>
        <taxon>Branchiostoma</taxon>
    </lineage>
</organism>
<evidence type="ECO:0000259" key="1">
    <source>
        <dbReference type="PROSITE" id="PS50022"/>
    </source>
</evidence>
<dbReference type="InterPro" id="IPR000421">
    <property type="entry name" value="FA58C"/>
</dbReference>
<proteinExistence type="predicted"/>
<dbReference type="InterPro" id="IPR008979">
    <property type="entry name" value="Galactose-bd-like_sf"/>
</dbReference>
<evidence type="ECO:0000313" key="2">
    <source>
        <dbReference type="EMBL" id="EEN56839.1"/>
    </source>
</evidence>
<dbReference type="PANTHER" id="PTHR24543">
    <property type="entry name" value="MULTICOPPER OXIDASE-RELATED"/>
    <property type="match status" value="1"/>
</dbReference>
<dbReference type="PANTHER" id="PTHR24543:SF291">
    <property type="entry name" value="SMOKE ALARM, ISOFORM D"/>
    <property type="match status" value="1"/>
</dbReference>
<dbReference type="PROSITE" id="PS50022">
    <property type="entry name" value="FA58C_3"/>
    <property type="match status" value="2"/>
</dbReference>
<dbReference type="SUPFAM" id="SSF49785">
    <property type="entry name" value="Galactose-binding domain-like"/>
    <property type="match status" value="2"/>
</dbReference>